<protein>
    <submittedName>
        <fullName evidence="2">Uncharacterized protein</fullName>
    </submittedName>
</protein>
<dbReference type="AlphaFoldDB" id="A0A4U6UBD3"/>
<accession>A0A4U6UBD3</accession>
<reference evidence="2" key="1">
    <citation type="submission" date="2019-03" db="EMBL/GenBank/DDBJ databases">
        <title>WGS assembly of Setaria viridis.</title>
        <authorList>
            <person name="Huang P."/>
            <person name="Jenkins J."/>
            <person name="Grimwood J."/>
            <person name="Barry K."/>
            <person name="Healey A."/>
            <person name="Mamidi S."/>
            <person name="Sreedasyam A."/>
            <person name="Shu S."/>
            <person name="Feldman M."/>
            <person name="Wu J."/>
            <person name="Yu Y."/>
            <person name="Chen C."/>
            <person name="Johnson J."/>
            <person name="Rokhsar D."/>
            <person name="Baxter I."/>
            <person name="Schmutz J."/>
            <person name="Brutnell T."/>
            <person name="Kellogg E."/>
        </authorList>
    </citation>
    <scope>NUCLEOTIDE SEQUENCE [LARGE SCALE GENOMIC DNA]</scope>
</reference>
<dbReference type="Proteomes" id="UP000298652">
    <property type="component" value="Chromosome 5"/>
</dbReference>
<name>A0A4U6UBD3_SETVI</name>
<sequence>MMRRRSAQDSRVLRLRLCARRVLRPRSGRLLSAFLKPRREVEKPVEVFDAEQFERMPRWGQPDDAYACIASCPSPGRIGASCAPSSSPMPASSRLSPGSSPVVRTATRLCHCWQDQ</sequence>
<gene>
    <name evidence="2" type="ORF">SEVIR_5G084050v2</name>
</gene>
<feature type="compositionally biased region" description="Low complexity" evidence="1">
    <location>
        <begin position="80"/>
        <end position="97"/>
    </location>
</feature>
<organism evidence="2 3">
    <name type="scientific">Setaria viridis</name>
    <name type="common">Green bristlegrass</name>
    <name type="synonym">Setaria italica subsp. viridis</name>
    <dbReference type="NCBI Taxonomy" id="4556"/>
    <lineage>
        <taxon>Eukaryota</taxon>
        <taxon>Viridiplantae</taxon>
        <taxon>Streptophyta</taxon>
        <taxon>Embryophyta</taxon>
        <taxon>Tracheophyta</taxon>
        <taxon>Spermatophyta</taxon>
        <taxon>Magnoliopsida</taxon>
        <taxon>Liliopsida</taxon>
        <taxon>Poales</taxon>
        <taxon>Poaceae</taxon>
        <taxon>PACMAD clade</taxon>
        <taxon>Panicoideae</taxon>
        <taxon>Panicodae</taxon>
        <taxon>Paniceae</taxon>
        <taxon>Cenchrinae</taxon>
        <taxon>Setaria</taxon>
    </lineage>
</organism>
<dbReference type="EMBL" id="CM016556">
    <property type="protein sequence ID" value="TKW13200.1"/>
    <property type="molecule type" value="Genomic_DNA"/>
</dbReference>
<evidence type="ECO:0000256" key="1">
    <source>
        <dbReference type="SAM" id="MobiDB-lite"/>
    </source>
</evidence>
<dbReference type="Gramene" id="TKW13200">
    <property type="protein sequence ID" value="TKW13200"/>
    <property type="gene ID" value="SEVIR_5G084050v2"/>
</dbReference>
<proteinExistence type="predicted"/>
<evidence type="ECO:0000313" key="2">
    <source>
        <dbReference type="EMBL" id="TKW13200.1"/>
    </source>
</evidence>
<keyword evidence="3" id="KW-1185">Reference proteome</keyword>
<evidence type="ECO:0000313" key="3">
    <source>
        <dbReference type="Proteomes" id="UP000298652"/>
    </source>
</evidence>
<feature type="region of interest" description="Disordered" evidence="1">
    <location>
        <begin position="80"/>
        <end position="103"/>
    </location>
</feature>